<name>A0ABV6FQ93_9BACT</name>
<dbReference type="InterPro" id="IPR014776">
    <property type="entry name" value="4pyrrole_Mease_sub2"/>
</dbReference>
<dbReference type="SUPFAM" id="SSF53790">
    <property type="entry name" value="Tetrapyrrole methylase"/>
    <property type="match status" value="1"/>
</dbReference>
<accession>A0ABV6FQ93</accession>
<reference evidence="9 10" key="1">
    <citation type="submission" date="2024-09" db="EMBL/GenBank/DDBJ databases">
        <authorList>
            <person name="Sun Q."/>
            <person name="Mori K."/>
        </authorList>
    </citation>
    <scope>NUCLEOTIDE SEQUENCE [LARGE SCALE GENOMIC DNA]</scope>
    <source>
        <strain evidence="9 10">CCM 7650</strain>
    </source>
</reference>
<dbReference type="NCBIfam" id="TIGR00096">
    <property type="entry name" value="16S rRNA (cytidine(1402)-2'-O)-methyltransferase"/>
    <property type="match status" value="1"/>
</dbReference>
<protein>
    <recommendedName>
        <fullName evidence="6">Ribosomal RNA small subunit methyltransferase I</fullName>
        <ecNumber evidence="6">2.1.1.198</ecNumber>
    </recommendedName>
    <alternativeName>
        <fullName evidence="6">16S rRNA 2'-O-ribose C1402 methyltransferase</fullName>
    </alternativeName>
    <alternativeName>
        <fullName evidence="6">rRNA (cytidine-2'-O-)-methyltransferase RsmI</fullName>
    </alternativeName>
</protein>
<comment type="similarity">
    <text evidence="6">Belongs to the methyltransferase superfamily. RsmI family.</text>
</comment>
<evidence type="ECO:0000256" key="3">
    <source>
        <dbReference type="ARBA" id="ARBA00022603"/>
    </source>
</evidence>
<feature type="region of interest" description="Disordered" evidence="7">
    <location>
        <begin position="230"/>
        <end position="257"/>
    </location>
</feature>
<keyword evidence="10" id="KW-1185">Reference proteome</keyword>
<comment type="function">
    <text evidence="6">Catalyzes the 2'-O-methylation of the ribose of cytidine 1402 (C1402) in 16S rRNA.</text>
</comment>
<evidence type="ECO:0000313" key="10">
    <source>
        <dbReference type="Proteomes" id="UP001589797"/>
    </source>
</evidence>
<dbReference type="InterPro" id="IPR014777">
    <property type="entry name" value="4pyrrole_Mease_sub1"/>
</dbReference>
<evidence type="ECO:0000259" key="8">
    <source>
        <dbReference type="Pfam" id="PF00590"/>
    </source>
</evidence>
<dbReference type="PIRSF" id="PIRSF005917">
    <property type="entry name" value="MTase_YraL"/>
    <property type="match status" value="1"/>
</dbReference>
<organism evidence="9 10">
    <name type="scientific">Fontibacter flavus</name>
    <dbReference type="NCBI Taxonomy" id="654838"/>
    <lineage>
        <taxon>Bacteria</taxon>
        <taxon>Pseudomonadati</taxon>
        <taxon>Bacteroidota</taxon>
        <taxon>Cytophagia</taxon>
        <taxon>Cytophagales</taxon>
        <taxon>Cyclobacteriaceae</taxon>
        <taxon>Fontibacter</taxon>
    </lineage>
</organism>
<dbReference type="HAMAP" id="MF_01877">
    <property type="entry name" value="16SrRNA_methyltr_I"/>
    <property type="match status" value="1"/>
</dbReference>
<keyword evidence="4 6" id="KW-0808">Transferase</keyword>
<evidence type="ECO:0000256" key="1">
    <source>
        <dbReference type="ARBA" id="ARBA00022490"/>
    </source>
</evidence>
<evidence type="ECO:0000256" key="2">
    <source>
        <dbReference type="ARBA" id="ARBA00022552"/>
    </source>
</evidence>
<evidence type="ECO:0000256" key="7">
    <source>
        <dbReference type="SAM" id="MobiDB-lite"/>
    </source>
</evidence>
<proteinExistence type="inferred from homology"/>
<evidence type="ECO:0000256" key="4">
    <source>
        <dbReference type="ARBA" id="ARBA00022679"/>
    </source>
</evidence>
<dbReference type="EMBL" id="JBHLWI010000008">
    <property type="protein sequence ID" value="MFC0261916.1"/>
    <property type="molecule type" value="Genomic_DNA"/>
</dbReference>
<gene>
    <name evidence="6 9" type="primary">rsmI</name>
    <name evidence="9" type="ORF">ACFFIP_04420</name>
</gene>
<keyword evidence="3 6" id="KW-0489">Methyltransferase</keyword>
<dbReference type="Gene3D" id="3.40.1010.10">
    <property type="entry name" value="Cobalt-precorrin-4 Transmethylase, Domain 1"/>
    <property type="match status" value="1"/>
</dbReference>
<evidence type="ECO:0000313" key="9">
    <source>
        <dbReference type="EMBL" id="MFC0261916.1"/>
    </source>
</evidence>
<dbReference type="InterPro" id="IPR018063">
    <property type="entry name" value="SAM_MeTrfase_RsmI_CS"/>
</dbReference>
<dbReference type="GO" id="GO:0032259">
    <property type="term" value="P:methylation"/>
    <property type="evidence" value="ECO:0007669"/>
    <property type="project" value="UniProtKB-KW"/>
</dbReference>
<feature type="compositionally biased region" description="Basic and acidic residues" evidence="7">
    <location>
        <begin position="230"/>
        <end position="251"/>
    </location>
</feature>
<dbReference type="Pfam" id="PF00590">
    <property type="entry name" value="TP_methylase"/>
    <property type="match status" value="1"/>
</dbReference>
<dbReference type="PANTHER" id="PTHR46111:SF1">
    <property type="entry name" value="RIBOSOMAL RNA SMALL SUBUNIT METHYLTRANSFERASE I"/>
    <property type="match status" value="1"/>
</dbReference>
<keyword evidence="1 6" id="KW-0963">Cytoplasm</keyword>
<comment type="caution">
    <text evidence="9">The sequence shown here is derived from an EMBL/GenBank/DDBJ whole genome shotgun (WGS) entry which is preliminary data.</text>
</comment>
<dbReference type="PROSITE" id="PS01296">
    <property type="entry name" value="RSMI"/>
    <property type="match status" value="1"/>
</dbReference>
<dbReference type="InterPro" id="IPR000878">
    <property type="entry name" value="4pyrrol_Mease"/>
</dbReference>
<feature type="domain" description="Tetrapyrrole methylase" evidence="8">
    <location>
        <begin position="11"/>
        <end position="209"/>
    </location>
</feature>
<comment type="catalytic activity">
    <reaction evidence="6">
        <text>cytidine(1402) in 16S rRNA + S-adenosyl-L-methionine = 2'-O-methylcytidine(1402) in 16S rRNA + S-adenosyl-L-homocysteine + H(+)</text>
        <dbReference type="Rhea" id="RHEA:42924"/>
        <dbReference type="Rhea" id="RHEA-COMP:10285"/>
        <dbReference type="Rhea" id="RHEA-COMP:10286"/>
        <dbReference type="ChEBI" id="CHEBI:15378"/>
        <dbReference type="ChEBI" id="CHEBI:57856"/>
        <dbReference type="ChEBI" id="CHEBI:59789"/>
        <dbReference type="ChEBI" id="CHEBI:74495"/>
        <dbReference type="ChEBI" id="CHEBI:82748"/>
        <dbReference type="EC" id="2.1.1.198"/>
    </reaction>
</comment>
<dbReference type="Gene3D" id="3.30.950.10">
    <property type="entry name" value="Methyltransferase, Cobalt-precorrin-4 Transmethylase, Domain 2"/>
    <property type="match status" value="1"/>
</dbReference>
<sequence>MATEDEREGLLYLVPTPIGNLKDITLRAIEVLKSVDVILAEDTRTTGKLLKHLEISRPLQSYHIFNEHKNVEKIIDRLKKGETIALVSDAGTPGISDPGFLLARAAKEAGLEINCLPGPTAFVPALVNSGLPTDRFTFEGFLPHKKGRQTRIQSLLEESRTMVFYESPHRLMKTLEQFAEAFGPERQASVSRELTKIYEENVRGTLAELIEYYLENPIKGEIVLVVEGRTEGRSEKREARGEKLETREGKREARRKR</sequence>
<dbReference type="GO" id="GO:0008168">
    <property type="term" value="F:methyltransferase activity"/>
    <property type="evidence" value="ECO:0007669"/>
    <property type="project" value="UniProtKB-KW"/>
</dbReference>
<comment type="subcellular location">
    <subcellularLocation>
        <location evidence="6">Cytoplasm</location>
    </subcellularLocation>
</comment>
<dbReference type="RefSeq" id="WP_382386359.1">
    <property type="nucleotide sequence ID" value="NZ_JBHLWI010000008.1"/>
</dbReference>
<dbReference type="PANTHER" id="PTHR46111">
    <property type="entry name" value="RIBOSOMAL RNA SMALL SUBUNIT METHYLTRANSFERASE I"/>
    <property type="match status" value="1"/>
</dbReference>
<dbReference type="Proteomes" id="UP001589797">
    <property type="component" value="Unassembled WGS sequence"/>
</dbReference>
<dbReference type="EC" id="2.1.1.198" evidence="6"/>
<evidence type="ECO:0000256" key="5">
    <source>
        <dbReference type="ARBA" id="ARBA00022691"/>
    </source>
</evidence>
<keyword evidence="5 6" id="KW-0949">S-adenosyl-L-methionine</keyword>
<keyword evidence="2 6" id="KW-0698">rRNA processing</keyword>
<dbReference type="CDD" id="cd11648">
    <property type="entry name" value="RsmI"/>
    <property type="match status" value="1"/>
</dbReference>
<evidence type="ECO:0000256" key="6">
    <source>
        <dbReference type="HAMAP-Rule" id="MF_01877"/>
    </source>
</evidence>
<dbReference type="InterPro" id="IPR035996">
    <property type="entry name" value="4pyrrol_Methylase_sf"/>
</dbReference>
<dbReference type="InterPro" id="IPR008189">
    <property type="entry name" value="rRNA_ssu_MeTfrase_I"/>
</dbReference>